<gene>
    <name evidence="2" type="primary">apxIB_3</name>
    <name evidence="2" type="ORF">NCTC12965_06220</name>
</gene>
<evidence type="ECO:0000259" key="1">
    <source>
        <dbReference type="Pfam" id="PF03412"/>
    </source>
</evidence>
<dbReference type="GO" id="GO:0006508">
    <property type="term" value="P:proteolysis"/>
    <property type="evidence" value="ECO:0007669"/>
    <property type="project" value="InterPro"/>
</dbReference>
<dbReference type="Gene3D" id="3.90.70.10">
    <property type="entry name" value="Cysteine proteinases"/>
    <property type="match status" value="1"/>
</dbReference>
<dbReference type="GO" id="GO:0008233">
    <property type="term" value="F:peptidase activity"/>
    <property type="evidence" value="ECO:0007669"/>
    <property type="project" value="InterPro"/>
</dbReference>
<name>A0A4U9W1N2_SERFO</name>
<evidence type="ECO:0000313" key="2">
    <source>
        <dbReference type="EMBL" id="VTR51734.1"/>
    </source>
</evidence>
<dbReference type="AlphaFoldDB" id="A0A4U9W1N2"/>
<dbReference type="GO" id="GO:0005524">
    <property type="term" value="F:ATP binding"/>
    <property type="evidence" value="ECO:0007669"/>
    <property type="project" value="InterPro"/>
</dbReference>
<feature type="domain" description="Peptidase C39" evidence="1">
    <location>
        <begin position="1"/>
        <end position="73"/>
    </location>
</feature>
<dbReference type="EMBL" id="CABEEZ010000125">
    <property type="protein sequence ID" value="VTR51734.1"/>
    <property type="molecule type" value="Genomic_DNA"/>
</dbReference>
<dbReference type="Pfam" id="PF03412">
    <property type="entry name" value="Peptidase_C39"/>
    <property type="match status" value="1"/>
</dbReference>
<reference evidence="2" key="1">
    <citation type="submission" date="2019-05" db="EMBL/GenBank/DDBJ databases">
        <authorList>
            <consortium name="Pathogen Informatics"/>
        </authorList>
    </citation>
    <scope>NUCLEOTIDE SEQUENCE [LARGE SCALE GENOMIC DNA]</scope>
    <source>
        <strain evidence="2">NCTC12965</strain>
    </source>
</reference>
<organism evidence="2">
    <name type="scientific">Serratia fonticola</name>
    <dbReference type="NCBI Taxonomy" id="47917"/>
    <lineage>
        <taxon>Bacteria</taxon>
        <taxon>Pseudomonadati</taxon>
        <taxon>Pseudomonadota</taxon>
        <taxon>Gammaproteobacteria</taxon>
        <taxon>Enterobacterales</taxon>
        <taxon>Yersiniaceae</taxon>
        <taxon>Serratia</taxon>
    </lineage>
</organism>
<accession>A0A4U9W1N2</accession>
<protein>
    <submittedName>
        <fullName evidence="2">RTX-I toxin determinant B</fullName>
    </submittedName>
</protein>
<proteinExistence type="predicted"/>
<dbReference type="GO" id="GO:0016020">
    <property type="term" value="C:membrane"/>
    <property type="evidence" value="ECO:0007669"/>
    <property type="project" value="InterPro"/>
</dbReference>
<sequence length="92" mass="10337">MKARIVKQPLARIAMANLPALALSKNGSHFIVGKVEDERVLIQDLVAQKTKVLSMEEFSARYDGRLLVMTSRASIAQALNKFDFYLVYSRHG</sequence>
<dbReference type="InterPro" id="IPR005074">
    <property type="entry name" value="Peptidase_C39"/>
</dbReference>